<evidence type="ECO:0000313" key="7">
    <source>
        <dbReference type="EMBL" id="CUS56115.1"/>
    </source>
</evidence>
<evidence type="ECO:0000256" key="2">
    <source>
        <dbReference type="ARBA" id="ARBA00022729"/>
    </source>
</evidence>
<dbReference type="PROSITE" id="PS51352">
    <property type="entry name" value="THIOREDOXIN_2"/>
    <property type="match status" value="1"/>
</dbReference>
<sequence>MTFRLTTMTAAMAALALTPACAESKAAPVADREAMEQVVREYILENPEIIEEALIKLSAKQQAAASQEAQKAIASNFDAIYNNENDYFIGPADAEITVVEFFDYRCGWCKRSVEWIQALPEDYDGNVRVVFKELPIFGGISETASLAALAAGKQGKYREFHLALMAIKNNDDLTEAKLDEVARDVGMNVQKMRADMGSIDIQRKLSESKQLARAVGVEATPSFLIGNEFIEGANRDRLNEAIKAEIKG</sequence>
<dbReference type="Pfam" id="PF18312">
    <property type="entry name" value="ScsC_N"/>
    <property type="match status" value="1"/>
</dbReference>
<dbReference type="SUPFAM" id="SSF52833">
    <property type="entry name" value="Thioredoxin-like"/>
    <property type="match status" value="1"/>
</dbReference>
<dbReference type="SMR" id="A0A160TX73"/>
<dbReference type="GO" id="GO:0016491">
    <property type="term" value="F:oxidoreductase activity"/>
    <property type="evidence" value="ECO:0007669"/>
    <property type="project" value="UniProtKB-KW"/>
</dbReference>
<keyword evidence="5" id="KW-0676">Redox-active center</keyword>
<dbReference type="InterPro" id="IPR041205">
    <property type="entry name" value="ScsC_N"/>
</dbReference>
<evidence type="ECO:0000256" key="1">
    <source>
        <dbReference type="ARBA" id="ARBA00005791"/>
    </source>
</evidence>
<name>A0A160TX73_9ZZZZ</name>
<dbReference type="PANTHER" id="PTHR13887">
    <property type="entry name" value="GLUTATHIONE S-TRANSFERASE KAPPA"/>
    <property type="match status" value="1"/>
</dbReference>
<dbReference type="InterPro" id="IPR012336">
    <property type="entry name" value="Thioredoxin-like_fold"/>
</dbReference>
<dbReference type="AlphaFoldDB" id="A0A160TX73"/>
<dbReference type="InterPro" id="IPR036249">
    <property type="entry name" value="Thioredoxin-like_sf"/>
</dbReference>
<evidence type="ECO:0000259" key="6">
    <source>
        <dbReference type="PROSITE" id="PS51352"/>
    </source>
</evidence>
<protein>
    <submittedName>
        <fullName evidence="7">27kDa outer membrane protein</fullName>
    </submittedName>
</protein>
<proteinExistence type="inferred from homology"/>
<keyword evidence="3" id="KW-0560">Oxidoreductase</keyword>
<comment type="similarity">
    <text evidence="1">Belongs to the thioredoxin family. DsbA subfamily.</text>
</comment>
<dbReference type="EMBL" id="CZQD01000018">
    <property type="protein sequence ID" value="CUS56115.1"/>
    <property type="molecule type" value="Genomic_DNA"/>
</dbReference>
<evidence type="ECO:0000256" key="3">
    <source>
        <dbReference type="ARBA" id="ARBA00023002"/>
    </source>
</evidence>
<dbReference type="PANTHER" id="PTHR13887:SF14">
    <property type="entry name" value="DISULFIDE BOND FORMATION PROTEIN D"/>
    <property type="match status" value="1"/>
</dbReference>
<evidence type="ECO:0000256" key="4">
    <source>
        <dbReference type="ARBA" id="ARBA00023157"/>
    </source>
</evidence>
<gene>
    <name evidence="7" type="ORF">MGWOODY_Hyp2573</name>
</gene>
<dbReference type="Pfam" id="PF13462">
    <property type="entry name" value="Thioredoxin_4"/>
    <property type="match status" value="1"/>
</dbReference>
<organism evidence="7">
    <name type="scientific">hydrothermal vent metagenome</name>
    <dbReference type="NCBI Taxonomy" id="652676"/>
    <lineage>
        <taxon>unclassified sequences</taxon>
        <taxon>metagenomes</taxon>
        <taxon>ecological metagenomes</taxon>
    </lineage>
</organism>
<keyword evidence="4" id="KW-1015">Disulfide bond</keyword>
<dbReference type="InterPro" id="IPR013766">
    <property type="entry name" value="Thioredoxin_domain"/>
</dbReference>
<dbReference type="CDD" id="cd03023">
    <property type="entry name" value="DsbA_Com1_like"/>
    <property type="match status" value="1"/>
</dbReference>
<dbReference type="Gene3D" id="3.40.30.10">
    <property type="entry name" value="Glutaredoxin"/>
    <property type="match status" value="1"/>
</dbReference>
<accession>A0A160TX73</accession>
<feature type="domain" description="Thioredoxin" evidence="6">
    <location>
        <begin position="66"/>
        <end position="247"/>
    </location>
</feature>
<reference evidence="7" key="1">
    <citation type="submission" date="2015-10" db="EMBL/GenBank/DDBJ databases">
        <authorList>
            <person name="Gilbert D.G."/>
        </authorList>
    </citation>
    <scope>NUCLEOTIDE SEQUENCE</scope>
</reference>
<evidence type="ECO:0000256" key="5">
    <source>
        <dbReference type="ARBA" id="ARBA00023284"/>
    </source>
</evidence>
<keyword evidence="2" id="KW-0732">Signal</keyword>